<dbReference type="PRINTS" id="PR00507">
    <property type="entry name" value="N12N6MTFRASE"/>
</dbReference>
<dbReference type="OrthoDB" id="4280289at2"/>
<dbReference type="SUPFAM" id="SSF53335">
    <property type="entry name" value="S-adenosyl-L-methionine-dependent methyltransferases"/>
    <property type="match status" value="1"/>
</dbReference>
<dbReference type="EMBL" id="CP041040">
    <property type="protein sequence ID" value="QDE33519.1"/>
    <property type="molecule type" value="Genomic_DNA"/>
</dbReference>
<keyword evidence="1" id="KW-0489">Methyltransferase</keyword>
<dbReference type="Proteomes" id="UP000316125">
    <property type="component" value="Chromosome"/>
</dbReference>
<dbReference type="InterPro" id="IPR029063">
    <property type="entry name" value="SAM-dependent_MTases_sf"/>
</dbReference>
<proteinExistence type="predicted"/>
<reference evidence="1 2" key="1">
    <citation type="submission" date="2019-06" db="EMBL/GenBank/DDBJ databases">
        <title>Complete genome of Microbacterium foliorum M2.</title>
        <authorList>
            <person name="Cao G."/>
        </authorList>
    </citation>
    <scope>NUCLEOTIDE SEQUENCE [LARGE SCALE GENOMIC DNA]</scope>
    <source>
        <strain evidence="1 2">M2</strain>
    </source>
</reference>
<name>A0A4Y5YM40_9MICO</name>
<organism evidence="1 2">
    <name type="scientific">Microbacterium foliorum</name>
    <dbReference type="NCBI Taxonomy" id="104336"/>
    <lineage>
        <taxon>Bacteria</taxon>
        <taxon>Bacillati</taxon>
        <taxon>Actinomycetota</taxon>
        <taxon>Actinomycetes</taxon>
        <taxon>Micrococcales</taxon>
        <taxon>Microbacteriaceae</taxon>
        <taxon>Microbacterium</taxon>
    </lineage>
</organism>
<sequence>MTAAPLRPDGQAFTVASRDELSEELIKSRERVKAHGEVFTPRRMVEQMLDLVCAELETGPGFVDKTFFEPSAGDGNFLIAILRRKLHAIEKRYQPEFWPTESLFALASIYGVELLEDNLIAARAGLLAEFAAFHAAHGVVCSSRTNMYRSAVYLIGANVALGDTLTGLDANGEPIEFSWWHRVLNVPGLVQRDPFTLASLRGAGVGAFDFTVYATYQQCRIDQVHKEVRADD</sequence>
<keyword evidence="1" id="KW-0808">Transferase</keyword>
<accession>A0A4Y5YM40</accession>
<protein>
    <submittedName>
        <fullName evidence="1">Methylase</fullName>
    </submittedName>
</protein>
<evidence type="ECO:0000313" key="2">
    <source>
        <dbReference type="Proteomes" id="UP000316125"/>
    </source>
</evidence>
<gene>
    <name evidence="1" type="ORF">FIV50_01090</name>
</gene>
<dbReference type="AlphaFoldDB" id="A0A4Y5YM40"/>
<dbReference type="REBASE" id="343316">
    <property type="entry name" value="M1.MfoM2ORF1090P"/>
</dbReference>
<dbReference type="Gene3D" id="3.40.50.150">
    <property type="entry name" value="Vaccinia Virus protein VP39"/>
    <property type="match status" value="1"/>
</dbReference>
<dbReference type="GO" id="GO:0032259">
    <property type="term" value="P:methylation"/>
    <property type="evidence" value="ECO:0007669"/>
    <property type="project" value="UniProtKB-KW"/>
</dbReference>
<dbReference type="GO" id="GO:0008168">
    <property type="term" value="F:methyltransferase activity"/>
    <property type="evidence" value="ECO:0007669"/>
    <property type="project" value="UniProtKB-KW"/>
</dbReference>
<dbReference type="RefSeq" id="WP_140035815.1">
    <property type="nucleotide sequence ID" value="NZ_CP041040.1"/>
</dbReference>
<evidence type="ECO:0000313" key="1">
    <source>
        <dbReference type="EMBL" id="QDE33519.1"/>
    </source>
</evidence>